<keyword evidence="2" id="KW-0560">Oxidoreductase</keyword>
<dbReference type="InterPro" id="IPR050744">
    <property type="entry name" value="AI-2_Isomerase_LsrG"/>
</dbReference>
<reference evidence="4" key="2">
    <citation type="journal article" date="2019" name="Int. J. Syst. Evol. Microbiol.">
        <title>The Global Catalogue of Microorganisms (GCM) 10K type strain sequencing project: providing services to taxonomists for standard genome sequencing and annotation.</title>
        <authorList>
            <consortium name="The Broad Institute Genomics Platform"/>
            <consortium name="The Broad Institute Genome Sequencing Center for Infectious Disease"/>
            <person name="Wu L."/>
            <person name="Ma J."/>
        </authorList>
    </citation>
    <scope>NUCLEOTIDE SEQUENCE [LARGE SCALE GENOMIC DNA]</scope>
    <source>
        <strain evidence="4">XZGYJ-43</strain>
    </source>
</reference>
<dbReference type="AlphaFoldDB" id="A0ABD5YWY1"/>
<dbReference type="EMBL" id="JBHTAR010000004">
    <property type="protein sequence ID" value="MFC7198374.1"/>
    <property type="molecule type" value="Genomic_DNA"/>
</dbReference>
<dbReference type="SUPFAM" id="SSF54909">
    <property type="entry name" value="Dimeric alpha+beta barrel"/>
    <property type="match status" value="1"/>
</dbReference>
<sequence>MWPELSKIVLHASFPIDPDRRDEALELVDDLVEQSQAEDGMIEYRATTDVQDSNVIRFFEQYEDAEAFESHTETAHFQEFEAALPDLLAGEPEVIRFDIDSATELEL</sequence>
<feature type="domain" description="ABM" evidence="1">
    <location>
        <begin position="8"/>
        <end position="97"/>
    </location>
</feature>
<evidence type="ECO:0000313" key="2">
    <source>
        <dbReference type="EMBL" id="MFC7198374.1"/>
    </source>
</evidence>
<dbReference type="EMBL" id="JBHTAR010000004">
    <property type="protein sequence ID" value="MFC7198560.1"/>
    <property type="molecule type" value="Genomic_DNA"/>
</dbReference>
<dbReference type="Proteomes" id="UP001596447">
    <property type="component" value="Unassembled WGS sequence"/>
</dbReference>
<accession>A0ABD5YWY1</accession>
<evidence type="ECO:0000313" key="3">
    <source>
        <dbReference type="EMBL" id="MFC7198560.1"/>
    </source>
</evidence>
<name>A0ABD5YWY1_9EURY</name>
<protein>
    <submittedName>
        <fullName evidence="2">Quinol monooxygenase</fullName>
        <ecNumber evidence="2">1.-.-.-</ecNumber>
    </submittedName>
</protein>
<reference evidence="2" key="3">
    <citation type="submission" date="2024-09" db="EMBL/GenBank/DDBJ databases">
        <authorList>
            <person name="Sun Q."/>
        </authorList>
    </citation>
    <scope>NUCLEOTIDE SEQUENCE</scope>
    <source>
        <strain evidence="2">NBRC 114356</strain>
    </source>
</reference>
<dbReference type="PANTHER" id="PTHR33336">
    <property type="entry name" value="QUINOL MONOOXYGENASE YGIN-RELATED"/>
    <property type="match status" value="1"/>
</dbReference>
<comment type="caution">
    <text evidence="2">The sequence shown here is derived from an EMBL/GenBank/DDBJ whole genome shotgun (WGS) entry which is preliminary data.</text>
</comment>
<reference evidence="2" key="1">
    <citation type="journal article" date="2014" name="Int. J. Syst. Evol. Microbiol.">
        <title>Complete genome sequence of Corynebacterium casei LMG S-19264T (=DSM 44701T), isolated from a smear-ripened cheese.</title>
        <authorList>
            <consortium name="US DOE Joint Genome Institute (JGI-PGF)"/>
            <person name="Walter F."/>
            <person name="Albersmeier A."/>
            <person name="Kalinowski J."/>
            <person name="Ruckert C."/>
        </authorList>
    </citation>
    <scope>NUCLEOTIDE SEQUENCE [LARGE SCALE GENOMIC DNA]</scope>
    <source>
        <strain evidence="2">NBRC 114356</strain>
    </source>
</reference>
<dbReference type="PROSITE" id="PS51725">
    <property type="entry name" value="ABM"/>
    <property type="match status" value="1"/>
</dbReference>
<organism evidence="2 4">
    <name type="scientific">Halospeciosus flavus</name>
    <dbReference type="NCBI Taxonomy" id="3032283"/>
    <lineage>
        <taxon>Archaea</taxon>
        <taxon>Methanobacteriati</taxon>
        <taxon>Methanobacteriota</taxon>
        <taxon>Stenosarchaea group</taxon>
        <taxon>Halobacteria</taxon>
        <taxon>Halobacteriales</taxon>
        <taxon>Halobacteriaceae</taxon>
        <taxon>Halospeciosus</taxon>
    </lineage>
</organism>
<dbReference type="InterPro" id="IPR011008">
    <property type="entry name" value="Dimeric_a/b-barrel"/>
</dbReference>
<keyword evidence="2" id="KW-0503">Monooxygenase</keyword>
<proteinExistence type="predicted"/>
<dbReference type="RefSeq" id="WP_382216109.1">
    <property type="nucleotide sequence ID" value="NZ_JBHTAR010000004.1"/>
</dbReference>
<dbReference type="PANTHER" id="PTHR33336:SF15">
    <property type="entry name" value="ABM DOMAIN-CONTAINING PROTEIN"/>
    <property type="match status" value="1"/>
</dbReference>
<dbReference type="GO" id="GO:0004497">
    <property type="term" value="F:monooxygenase activity"/>
    <property type="evidence" value="ECO:0007669"/>
    <property type="project" value="UniProtKB-KW"/>
</dbReference>
<dbReference type="InterPro" id="IPR007138">
    <property type="entry name" value="ABM_dom"/>
</dbReference>
<gene>
    <name evidence="2" type="ORF">ACFQJ9_02690</name>
    <name evidence="3" type="ORF">ACFQJ9_03730</name>
</gene>
<dbReference type="Gene3D" id="3.30.70.100">
    <property type="match status" value="1"/>
</dbReference>
<dbReference type="Pfam" id="PF03992">
    <property type="entry name" value="ABM"/>
    <property type="match status" value="1"/>
</dbReference>
<keyword evidence="4" id="KW-1185">Reference proteome</keyword>
<evidence type="ECO:0000259" key="1">
    <source>
        <dbReference type="PROSITE" id="PS51725"/>
    </source>
</evidence>
<evidence type="ECO:0000313" key="4">
    <source>
        <dbReference type="Proteomes" id="UP001596447"/>
    </source>
</evidence>
<dbReference type="EC" id="1.-.-.-" evidence="2"/>